<accession>A0A1H0UJY5</accession>
<keyword evidence="5" id="KW-0560">Oxidoreductase</keyword>
<keyword evidence="6" id="KW-0676">Redox-active center</keyword>
<feature type="domain" description="Rhodanese" evidence="7">
    <location>
        <begin position="511"/>
        <end position="573"/>
    </location>
</feature>
<dbReference type="InterPro" id="IPR036188">
    <property type="entry name" value="FAD/NAD-bd_sf"/>
</dbReference>
<evidence type="ECO:0000256" key="2">
    <source>
        <dbReference type="ARBA" id="ARBA00009130"/>
    </source>
</evidence>
<dbReference type="SUPFAM" id="SSF51905">
    <property type="entry name" value="FAD/NAD(P)-binding domain"/>
    <property type="match status" value="1"/>
</dbReference>
<dbReference type="InterPro" id="IPR036873">
    <property type="entry name" value="Rhodanese-like_dom_sf"/>
</dbReference>
<comment type="cofactor">
    <cofactor evidence="1">
        <name>FAD</name>
        <dbReference type="ChEBI" id="CHEBI:57692"/>
    </cofactor>
</comment>
<dbReference type="PROSITE" id="PS50206">
    <property type="entry name" value="RHODANESE_3"/>
    <property type="match status" value="1"/>
</dbReference>
<evidence type="ECO:0000259" key="7">
    <source>
        <dbReference type="PROSITE" id="PS50206"/>
    </source>
</evidence>
<dbReference type="InterPro" id="IPR023753">
    <property type="entry name" value="FAD/NAD-binding_dom"/>
</dbReference>
<dbReference type="SUPFAM" id="SSF52821">
    <property type="entry name" value="Rhodanese/Cell cycle control phosphatase"/>
    <property type="match status" value="1"/>
</dbReference>
<dbReference type="SUPFAM" id="SSF55424">
    <property type="entry name" value="FAD/NAD-linked reductases, dimerisation (C-terminal) domain"/>
    <property type="match status" value="1"/>
</dbReference>
<organism evidence="8 9">
    <name type="scientific">Desulforhopalus singaporensis</name>
    <dbReference type="NCBI Taxonomy" id="91360"/>
    <lineage>
        <taxon>Bacteria</taxon>
        <taxon>Pseudomonadati</taxon>
        <taxon>Thermodesulfobacteriota</taxon>
        <taxon>Desulfobulbia</taxon>
        <taxon>Desulfobulbales</taxon>
        <taxon>Desulfocapsaceae</taxon>
        <taxon>Desulforhopalus</taxon>
    </lineage>
</organism>
<evidence type="ECO:0000256" key="5">
    <source>
        <dbReference type="ARBA" id="ARBA00023002"/>
    </source>
</evidence>
<gene>
    <name evidence="8" type="ORF">SAMN05660330_03589</name>
</gene>
<dbReference type="Pfam" id="PF07992">
    <property type="entry name" value="Pyr_redox_2"/>
    <property type="match status" value="1"/>
</dbReference>
<dbReference type="PRINTS" id="PR00368">
    <property type="entry name" value="FADPNR"/>
</dbReference>
<dbReference type="InterPro" id="IPR004099">
    <property type="entry name" value="Pyr_nucl-diS_OxRdtase_dimer"/>
</dbReference>
<keyword evidence="4" id="KW-0274">FAD</keyword>
<reference evidence="8 9" key="1">
    <citation type="submission" date="2016-10" db="EMBL/GenBank/DDBJ databases">
        <authorList>
            <person name="de Groot N.N."/>
        </authorList>
    </citation>
    <scope>NUCLEOTIDE SEQUENCE [LARGE SCALE GENOMIC DNA]</scope>
    <source>
        <strain evidence="8 9">DSM 12130</strain>
    </source>
</reference>
<dbReference type="GO" id="GO:0016491">
    <property type="term" value="F:oxidoreductase activity"/>
    <property type="evidence" value="ECO:0007669"/>
    <property type="project" value="UniProtKB-KW"/>
</dbReference>
<dbReference type="STRING" id="91360.SAMN05660330_03589"/>
<evidence type="ECO:0000313" key="8">
    <source>
        <dbReference type="EMBL" id="SDP66403.1"/>
    </source>
</evidence>
<keyword evidence="3" id="KW-0285">Flavoprotein</keyword>
<dbReference type="PANTHER" id="PTHR43429">
    <property type="entry name" value="PYRIDINE NUCLEOTIDE-DISULFIDE OXIDOREDUCTASE DOMAIN-CONTAINING"/>
    <property type="match status" value="1"/>
</dbReference>
<dbReference type="OrthoDB" id="9769238at2"/>
<keyword evidence="9" id="KW-1185">Reference proteome</keyword>
<dbReference type="Gene3D" id="3.50.50.60">
    <property type="entry name" value="FAD/NAD(P)-binding domain"/>
    <property type="match status" value="2"/>
</dbReference>
<evidence type="ECO:0000313" key="9">
    <source>
        <dbReference type="Proteomes" id="UP000199073"/>
    </source>
</evidence>
<dbReference type="RefSeq" id="WP_092225338.1">
    <property type="nucleotide sequence ID" value="NZ_FNJI01000033.1"/>
</dbReference>
<dbReference type="InterPro" id="IPR016156">
    <property type="entry name" value="FAD/NAD-linked_Rdtase_dimer_sf"/>
</dbReference>
<proteinExistence type="inferred from homology"/>
<evidence type="ECO:0000256" key="3">
    <source>
        <dbReference type="ARBA" id="ARBA00022630"/>
    </source>
</evidence>
<dbReference type="Gene3D" id="3.40.250.10">
    <property type="entry name" value="Rhodanese-like domain"/>
    <property type="match status" value="1"/>
</dbReference>
<evidence type="ECO:0000256" key="1">
    <source>
        <dbReference type="ARBA" id="ARBA00001974"/>
    </source>
</evidence>
<evidence type="ECO:0000256" key="4">
    <source>
        <dbReference type="ARBA" id="ARBA00022827"/>
    </source>
</evidence>
<dbReference type="AlphaFoldDB" id="A0A1H0UJY5"/>
<dbReference type="Pfam" id="PF02852">
    <property type="entry name" value="Pyr_redox_dim"/>
    <property type="match status" value="1"/>
</dbReference>
<dbReference type="PANTHER" id="PTHR43429:SF1">
    <property type="entry name" value="NAD(P)H SULFUR OXIDOREDUCTASE (COA-DEPENDENT)"/>
    <property type="match status" value="1"/>
</dbReference>
<protein>
    <submittedName>
        <fullName evidence="8">NADPH-dependent 2,4-dienoyl-CoA reductase, sulfur reductase</fullName>
    </submittedName>
</protein>
<evidence type="ECO:0000256" key="6">
    <source>
        <dbReference type="ARBA" id="ARBA00023284"/>
    </source>
</evidence>
<comment type="similarity">
    <text evidence="2">Belongs to the class-III pyridine nucleotide-disulfide oxidoreductase family.</text>
</comment>
<dbReference type="InterPro" id="IPR001763">
    <property type="entry name" value="Rhodanese-like_dom"/>
</dbReference>
<dbReference type="EMBL" id="FNJI01000033">
    <property type="protein sequence ID" value="SDP66403.1"/>
    <property type="molecule type" value="Genomic_DNA"/>
</dbReference>
<dbReference type="Proteomes" id="UP000199073">
    <property type="component" value="Unassembled WGS sequence"/>
</dbReference>
<sequence length="575" mass="61762">MAEKIIIIGGVAAGPKAACRVKRLLPGAEVTIIDQDSLISYGGCGIPYYVSGDVADEKELRSTSFHMVRDEYFFEKAKGVHALTSTRALAIDRKNKTVDVEDLNTGKVSSLPYDTLMLATGSTPVQLPVPGADSSNVFTISDLHKAVAIKEMIAKGLVSRAVVIGGGAIGVEMAEALSDLWGVETSLIEYMDQLLPGIVDKPMARILEKNLRDNNIDLYLNEAAEQIITENGKGVAVRTAKSTLDTDLIIMAAGIRARSELARDAGLLVGATGGIVVNERMQTSDPDIYAAGDCVEIMHLVSGQKFIAPFGSMANKEGRVAADNMAKIPSTFKGGVGSFIVKAFDVSLGAVGLSLQAARAAGFDAELSLSSPSDRAHFYPGQDIMCIGLVFDRRTRKVLGLQGTGPVTDGLSARIDAAAVALCAGATLDDFSNIEMAYSPPFSPAIDPINAAAYIADNLCDNRMRQLSLEQFYAWMESPATNPERVVLDVRHPNQAEPFVEAFGADFWLSLPYDEVRDRFAELPRDKELVIFCNAGSRSFEVQVFLDHVGYGNNIVLPGGFNVIRRMGADWLPVD</sequence>
<name>A0A1H0UJY5_9BACT</name>
<dbReference type="PRINTS" id="PR00411">
    <property type="entry name" value="PNDRDTASEI"/>
</dbReference>
<dbReference type="InterPro" id="IPR050260">
    <property type="entry name" value="FAD-bd_OxRdtase"/>
</dbReference>